<keyword evidence="1" id="KW-0472">Membrane</keyword>
<protein>
    <submittedName>
        <fullName evidence="3">Uncharacterized protein</fullName>
    </submittedName>
</protein>
<sequence length="472" mass="53144">MKHLKHLLALCMIFVFAVPVSAQTGISKPESEKIIDTQEINQINPSAVFGQDHAYTVTLRGNGEAIVNARVAFSNFDDYEKTSLSLRVPQGDPQDIVAYQIVREPQCIRYADAVYQNPSKGYAPDIAPCLEYQEPNYYDYWWGKAKYFKAETQLDGDTINFTLPKAVAQNSSGSILLYYRTMGIAQKASFGSFDYRFESLKVKEPIRNITIGVTTDQDMVLRGAESQVQYRFNYSMPLIQSVAYAEKSTFTSTEFDSYVSQIGQGIIVKTATYLQPLDSYLVSGSYAKSIIRLYAKDILKVVGIIIGFFACLIVGAFFIMKRKKPPVVTEQVGKSEGAAHSSKLMTFIWMVIVSFISSLIAAGYTGLVFILTQWMQQWYYYTNSMFVTLLLLVFSLGVYALVIVGPAIFMGVKRGVWSGIGIFFMILLWFMMYIFIGIGFYMMNRAGRGEIYPQPLMYQNEVMKDVGSAPPK</sequence>
<reference evidence="3 4" key="1">
    <citation type="journal article" date="2015" name="Nature">
        <title>rRNA introns, odd ribosomes, and small enigmatic genomes across a large radiation of phyla.</title>
        <authorList>
            <person name="Brown C.T."/>
            <person name="Hug L.A."/>
            <person name="Thomas B.C."/>
            <person name="Sharon I."/>
            <person name="Castelle C.J."/>
            <person name="Singh A."/>
            <person name="Wilkins M.J."/>
            <person name="Williams K.H."/>
            <person name="Banfield J.F."/>
        </authorList>
    </citation>
    <scope>NUCLEOTIDE SEQUENCE [LARGE SCALE GENOMIC DNA]</scope>
</reference>
<feature type="signal peptide" evidence="2">
    <location>
        <begin position="1"/>
        <end position="22"/>
    </location>
</feature>
<keyword evidence="1" id="KW-0812">Transmembrane</keyword>
<evidence type="ECO:0000313" key="3">
    <source>
        <dbReference type="EMBL" id="KKQ37531.1"/>
    </source>
</evidence>
<feature type="transmembrane region" description="Helical" evidence="1">
    <location>
        <begin position="347"/>
        <end position="372"/>
    </location>
</feature>
<comment type="caution">
    <text evidence="3">The sequence shown here is derived from an EMBL/GenBank/DDBJ whole genome shotgun (WGS) entry which is preliminary data.</text>
</comment>
<dbReference type="Proteomes" id="UP000034471">
    <property type="component" value="Unassembled WGS sequence"/>
</dbReference>
<name>A0A0G0KAA9_9BACT</name>
<feature type="transmembrane region" description="Helical" evidence="1">
    <location>
        <begin position="378"/>
        <end position="404"/>
    </location>
</feature>
<feature type="transmembrane region" description="Helical" evidence="1">
    <location>
        <begin position="298"/>
        <end position="319"/>
    </location>
</feature>
<feature type="transmembrane region" description="Helical" evidence="1">
    <location>
        <begin position="416"/>
        <end position="443"/>
    </location>
</feature>
<feature type="chain" id="PRO_5002533046" evidence="2">
    <location>
        <begin position="23"/>
        <end position="472"/>
    </location>
</feature>
<organism evidence="3 4">
    <name type="scientific">Candidatus Roizmanbacteria bacterium GW2011_GWA2_37_7</name>
    <dbReference type="NCBI Taxonomy" id="1618481"/>
    <lineage>
        <taxon>Bacteria</taxon>
        <taxon>Candidatus Roizmaniibacteriota</taxon>
    </lineage>
</organism>
<evidence type="ECO:0000256" key="2">
    <source>
        <dbReference type="SAM" id="SignalP"/>
    </source>
</evidence>
<dbReference type="EMBL" id="LBTJ01000032">
    <property type="protein sequence ID" value="KKQ37531.1"/>
    <property type="molecule type" value="Genomic_DNA"/>
</dbReference>
<dbReference type="AlphaFoldDB" id="A0A0G0KAA9"/>
<proteinExistence type="predicted"/>
<keyword evidence="2" id="KW-0732">Signal</keyword>
<gene>
    <name evidence="3" type="ORF">US54_C0032G0009</name>
</gene>
<evidence type="ECO:0000313" key="4">
    <source>
        <dbReference type="Proteomes" id="UP000034471"/>
    </source>
</evidence>
<keyword evidence="1" id="KW-1133">Transmembrane helix</keyword>
<evidence type="ECO:0000256" key="1">
    <source>
        <dbReference type="SAM" id="Phobius"/>
    </source>
</evidence>
<accession>A0A0G0KAA9</accession>